<dbReference type="Gene3D" id="1.25.10.10">
    <property type="entry name" value="Leucine-rich Repeat Variant"/>
    <property type="match status" value="3"/>
</dbReference>
<feature type="repeat" description="ARM" evidence="1">
    <location>
        <begin position="803"/>
        <end position="845"/>
    </location>
</feature>
<feature type="repeat" description="ARM" evidence="1">
    <location>
        <begin position="441"/>
        <end position="483"/>
    </location>
</feature>
<organism evidence="3">
    <name type="scientific">Triticum aestivum</name>
    <name type="common">Wheat</name>
    <dbReference type="NCBI Taxonomy" id="4565"/>
    <lineage>
        <taxon>Eukaryota</taxon>
        <taxon>Viridiplantae</taxon>
        <taxon>Streptophyta</taxon>
        <taxon>Embryophyta</taxon>
        <taxon>Tracheophyta</taxon>
        <taxon>Spermatophyta</taxon>
        <taxon>Magnoliopsida</taxon>
        <taxon>Liliopsida</taxon>
        <taxon>Poales</taxon>
        <taxon>Poaceae</taxon>
        <taxon>BOP clade</taxon>
        <taxon>Pooideae</taxon>
        <taxon>Triticodae</taxon>
        <taxon>Triticeae</taxon>
        <taxon>Triticinae</taxon>
        <taxon>Triticum</taxon>
    </lineage>
</organism>
<name>A0A3B6FL05_WHEAT</name>
<proteinExistence type="predicted"/>
<evidence type="ECO:0000256" key="2">
    <source>
        <dbReference type="SAM" id="MobiDB-lite"/>
    </source>
</evidence>
<dbReference type="Gramene" id="TraesNOR3B03G01656860.1">
    <property type="protein sequence ID" value="TraesNOR3B03G01656860.1"/>
    <property type="gene ID" value="TraesNOR3B03G01656860"/>
</dbReference>
<evidence type="ECO:0000313" key="4">
    <source>
        <dbReference type="Proteomes" id="UP000019116"/>
    </source>
</evidence>
<dbReference type="Proteomes" id="UP000019116">
    <property type="component" value="Chromosome 3B"/>
</dbReference>
<dbReference type="PROSITE" id="PS50176">
    <property type="entry name" value="ARM_REPEAT"/>
    <property type="match status" value="4"/>
</dbReference>
<dbReference type="AlphaFoldDB" id="A0A3B6FL05"/>
<dbReference type="PANTHER" id="PTHR47451:SF1">
    <property type="entry name" value="ARM REPEAT SUPERFAMILY PROTEIN"/>
    <property type="match status" value="1"/>
</dbReference>
<dbReference type="Gramene" id="TraesCS3B02G230500.1">
    <property type="protein sequence ID" value="TraesCS3B02G230500.1"/>
    <property type="gene ID" value="TraesCS3B02G230500"/>
</dbReference>
<dbReference type="SUPFAM" id="SSF48371">
    <property type="entry name" value="ARM repeat"/>
    <property type="match status" value="2"/>
</dbReference>
<feature type="region of interest" description="Disordered" evidence="2">
    <location>
        <begin position="1"/>
        <end position="23"/>
    </location>
</feature>
<keyword evidence="4" id="KW-1185">Reference proteome</keyword>
<dbReference type="PANTHER" id="PTHR47451">
    <property type="entry name" value="ARM REPEAT SUPERFAMILY PROTEIN"/>
    <property type="match status" value="1"/>
</dbReference>
<dbReference type="InterPro" id="IPR000225">
    <property type="entry name" value="Armadillo"/>
</dbReference>
<dbReference type="STRING" id="4565.A0A3B6FL05"/>
<dbReference type="OrthoDB" id="409644at2759"/>
<accession>A0A3B6FL05</accession>
<protein>
    <submittedName>
        <fullName evidence="3">Uncharacterized protein</fullName>
    </submittedName>
</protein>
<dbReference type="InterPro" id="IPR016024">
    <property type="entry name" value="ARM-type_fold"/>
</dbReference>
<reference evidence="3" key="1">
    <citation type="submission" date="2018-08" db="EMBL/GenBank/DDBJ databases">
        <authorList>
            <person name="Rossello M."/>
        </authorList>
    </citation>
    <scope>NUCLEOTIDE SEQUENCE [LARGE SCALE GENOMIC DNA]</scope>
    <source>
        <strain evidence="3">cv. Chinese Spring</strain>
    </source>
</reference>
<dbReference type="Gramene" id="TraesCS3B03G0590400.1">
    <property type="protein sequence ID" value="TraesCS3B03G0590400.1.CDS"/>
    <property type="gene ID" value="TraesCS3B03G0590400"/>
</dbReference>
<evidence type="ECO:0000256" key="1">
    <source>
        <dbReference type="PROSITE-ProRule" id="PRU00259"/>
    </source>
</evidence>
<dbReference type="InterPro" id="IPR011989">
    <property type="entry name" value="ARM-like"/>
</dbReference>
<dbReference type="PaxDb" id="4565-Traes_3B_65D0427ED.2"/>
<dbReference type="SMART" id="SM00185">
    <property type="entry name" value="ARM"/>
    <property type="match status" value="7"/>
</dbReference>
<dbReference type="OMA" id="NCIDAIM"/>
<feature type="repeat" description="ARM" evidence="1">
    <location>
        <begin position="125"/>
        <end position="167"/>
    </location>
</feature>
<feature type="repeat" description="ARM" evidence="1">
    <location>
        <begin position="250"/>
        <end position="295"/>
    </location>
</feature>
<dbReference type="EnsemblPlants" id="TraesCS3B02G230500.1">
    <property type="protein sequence ID" value="TraesCS3B02G230500.1"/>
    <property type="gene ID" value="TraesCS3B02G230500"/>
</dbReference>
<sequence>MPPALDAASPTLRTSRPVSRLRRNHRHYHGVHLHLHYRFPSLAADGGGRGRFLLVGTYSASDGSAGQDVGSPESMANSGSAYVGLFVRMLGLDNDARDREHAICTLRHYSLGGQKCIDEIMQFPGCINLIISLLKSESARACEAAAGLLHNITSVKLYRDVAIESGAMEEIFSCIRKSTITPEIKEQCLCTIWNFSIDENLRYKLLGSDMLIPIVRFLDDEDIKVKEVAASITSYLTLSHSYHGALVEAGVIPKLVHLLQTKDDDYKIIRKEARSSLVELSTDDSYHALIVDQGLVRIPLVGSSAYKAFRPQPHSWPSFPDGSEIQRSSRPSKYGATELLLGLIPNEKKAEPDEAKINAMIGRSNQQFLARVGAIEFDYEGKEQSGSQRNDHYTILPWIDGVARLVLIIGLQDVSAIAKAAHAIGDASVNEHMRTSFMEAGAVKSLLQLLMHNDVPVREASAYALEKLSVSSKVCEKIRVEDGRELLVNVLKDSNTPVEQLEKIIHILTRILDMEVSMITAPDYYASTGSEDIVDDEKCSQGNVDGELNGTSQNLLKQDELDRKCVQRIDFIICGGPADVFLLPRLMLLTSVTDDCNSCSNSIFDFDVISRLIKVLKESSPSLQEKCATLLEHLAACEQHGTAMTAARTESVIEAVLEMGVIHGTTCNPENLDEPPTIMVEVSQAVGATVRLLTKLLNFDIFARSINSVRIVALLRRTLQSSVLLQSKDWVTACLIKLESRGLVDRSVGDIGMEITIYHTIPRLVEQMMTSFSSEKKRKAVIELNRIISGGVMEYTTAVATAGGIFPLVKMLEEGEGDVLEASLAVLYNLSLDPENHPPIIAAGAVPLLKRIVHVESPHWNRALQLLRTLPV</sequence>
<reference evidence="3" key="2">
    <citation type="submission" date="2018-10" db="UniProtKB">
        <authorList>
            <consortium name="EnsemblPlants"/>
        </authorList>
    </citation>
    <scope>IDENTIFICATION</scope>
</reference>
<evidence type="ECO:0000313" key="3">
    <source>
        <dbReference type="EnsemblPlants" id="TraesCS3B02G230500.1"/>
    </source>
</evidence>